<reference evidence="1 2" key="1">
    <citation type="journal article" date="2015" name="Genome Biol.">
        <title>Comparative genomics of Steinernema reveals deeply conserved gene regulatory networks.</title>
        <authorList>
            <person name="Dillman A.R."/>
            <person name="Macchietto M."/>
            <person name="Porter C.F."/>
            <person name="Rogers A."/>
            <person name="Williams B."/>
            <person name="Antoshechkin I."/>
            <person name="Lee M.M."/>
            <person name="Goodwin Z."/>
            <person name="Lu X."/>
            <person name="Lewis E.E."/>
            <person name="Goodrich-Blair H."/>
            <person name="Stock S.P."/>
            <person name="Adams B.J."/>
            <person name="Sternberg P.W."/>
            <person name="Mortazavi A."/>
        </authorList>
    </citation>
    <scope>NUCLEOTIDE SEQUENCE [LARGE SCALE GENOMIC DNA]</scope>
    <source>
        <strain evidence="1 2">ALL</strain>
    </source>
</reference>
<gene>
    <name evidence="1" type="ORF">L596_001453</name>
</gene>
<keyword evidence="2" id="KW-1185">Reference proteome</keyword>
<evidence type="ECO:0000313" key="1">
    <source>
        <dbReference type="EMBL" id="TMS33754.1"/>
    </source>
</evidence>
<reference evidence="1 2" key="2">
    <citation type="journal article" date="2019" name="G3 (Bethesda)">
        <title>Hybrid Assembly of the Genome of the Entomopathogenic Nematode Steinernema carpocapsae Identifies the X-Chromosome.</title>
        <authorList>
            <person name="Serra L."/>
            <person name="Macchietto M."/>
            <person name="Macias-Munoz A."/>
            <person name="McGill C.J."/>
            <person name="Rodriguez I.M."/>
            <person name="Rodriguez B."/>
            <person name="Murad R."/>
            <person name="Mortazavi A."/>
        </authorList>
    </citation>
    <scope>NUCLEOTIDE SEQUENCE [LARGE SCALE GENOMIC DNA]</scope>
    <source>
        <strain evidence="1 2">ALL</strain>
    </source>
</reference>
<name>A0A4U8ULA8_STECR</name>
<dbReference type="AlphaFoldDB" id="A0A4U8ULA8"/>
<evidence type="ECO:0000313" key="2">
    <source>
        <dbReference type="Proteomes" id="UP000298663"/>
    </source>
</evidence>
<dbReference type="Proteomes" id="UP000298663">
    <property type="component" value="Unassembled WGS sequence"/>
</dbReference>
<sequence length="132" mass="15330">MDGLMDLNSKSRLAVQNDRLPIFTDIAHQIVNMTTRNKGLKRGNGTISLPILYNWDCFYIIYHRQSSHVFYNTWLNLWHCSSSAEVPWTLRSSHFQACIMTEHDPVGVEVAIQLLFFTTCCERLTHHSTFPK</sequence>
<accession>A0A4U8ULA8</accession>
<dbReference type="EMBL" id="AZBU02000001">
    <property type="protein sequence ID" value="TMS33754.1"/>
    <property type="molecule type" value="Genomic_DNA"/>
</dbReference>
<proteinExistence type="predicted"/>
<protein>
    <submittedName>
        <fullName evidence="1">Uncharacterized protein</fullName>
    </submittedName>
</protein>
<comment type="caution">
    <text evidence="1">The sequence shown here is derived from an EMBL/GenBank/DDBJ whole genome shotgun (WGS) entry which is preliminary data.</text>
</comment>
<organism evidence="1 2">
    <name type="scientific">Steinernema carpocapsae</name>
    <name type="common">Entomopathogenic nematode</name>
    <dbReference type="NCBI Taxonomy" id="34508"/>
    <lineage>
        <taxon>Eukaryota</taxon>
        <taxon>Metazoa</taxon>
        <taxon>Ecdysozoa</taxon>
        <taxon>Nematoda</taxon>
        <taxon>Chromadorea</taxon>
        <taxon>Rhabditida</taxon>
        <taxon>Tylenchina</taxon>
        <taxon>Panagrolaimomorpha</taxon>
        <taxon>Strongyloidoidea</taxon>
        <taxon>Steinernematidae</taxon>
        <taxon>Steinernema</taxon>
    </lineage>
</organism>